<evidence type="ECO:0000256" key="4">
    <source>
        <dbReference type="ARBA" id="ARBA00022824"/>
    </source>
</evidence>
<keyword evidence="9" id="KW-0472">Membrane</keyword>
<dbReference type="PANTHER" id="PTHR46107">
    <property type="entry name" value="DUMPY: SHORTER THAN WILD-TYPE"/>
    <property type="match status" value="1"/>
</dbReference>
<organism evidence="11 12">
    <name type="scientific">Galdieria partita</name>
    <dbReference type="NCBI Taxonomy" id="83374"/>
    <lineage>
        <taxon>Eukaryota</taxon>
        <taxon>Rhodophyta</taxon>
        <taxon>Bangiophyceae</taxon>
        <taxon>Galdieriales</taxon>
        <taxon>Galdieriaceae</taxon>
        <taxon>Galdieria</taxon>
    </lineage>
</organism>
<evidence type="ECO:0000256" key="7">
    <source>
        <dbReference type="ARBA" id="ARBA00023157"/>
    </source>
</evidence>
<accession>A0A9C7PT33</accession>
<reference evidence="11" key="2">
    <citation type="submission" date="2022-01" db="EMBL/GenBank/DDBJ databases">
        <authorList>
            <person name="Hirooka S."/>
            <person name="Miyagishima S.Y."/>
        </authorList>
    </citation>
    <scope>NUCLEOTIDE SEQUENCE</scope>
    <source>
        <strain evidence="11">NBRC 102759</strain>
    </source>
</reference>
<evidence type="ECO:0000313" key="12">
    <source>
        <dbReference type="Proteomes" id="UP001061958"/>
    </source>
</evidence>
<dbReference type="CDD" id="cd02961">
    <property type="entry name" value="PDI_a_family"/>
    <property type="match status" value="1"/>
</dbReference>
<keyword evidence="6 9" id="KW-1133">Transmembrane helix</keyword>
<keyword evidence="12" id="KW-1185">Reference proteome</keyword>
<keyword evidence="8" id="KW-0676">Redox-active center</keyword>
<feature type="transmembrane region" description="Helical" evidence="9">
    <location>
        <begin position="172"/>
        <end position="197"/>
    </location>
</feature>
<comment type="subcellular location">
    <subcellularLocation>
        <location evidence="1">Endoplasmic reticulum membrane</location>
        <topology evidence="1">Single-pass membrane protein</topology>
    </subcellularLocation>
</comment>
<keyword evidence="9" id="KW-0812">Transmembrane</keyword>
<keyword evidence="7" id="KW-1015">Disulfide bond</keyword>
<keyword evidence="5" id="KW-0249">Electron transport</keyword>
<name>A0A9C7PT33_9RHOD</name>
<gene>
    <name evidence="11" type="ORF">GpartN1_g1243.t1</name>
</gene>
<evidence type="ECO:0000256" key="6">
    <source>
        <dbReference type="ARBA" id="ARBA00022989"/>
    </source>
</evidence>
<dbReference type="InterPro" id="IPR013766">
    <property type="entry name" value="Thioredoxin_domain"/>
</dbReference>
<dbReference type="InterPro" id="IPR052454">
    <property type="entry name" value="TMX_domain-containing"/>
</dbReference>
<evidence type="ECO:0000256" key="3">
    <source>
        <dbReference type="ARBA" id="ARBA00022729"/>
    </source>
</evidence>
<proteinExistence type="predicted"/>
<evidence type="ECO:0000256" key="9">
    <source>
        <dbReference type="SAM" id="Phobius"/>
    </source>
</evidence>
<evidence type="ECO:0000256" key="2">
    <source>
        <dbReference type="ARBA" id="ARBA00022448"/>
    </source>
</evidence>
<dbReference type="OrthoDB" id="74910at2759"/>
<dbReference type="PROSITE" id="PS51352">
    <property type="entry name" value="THIOREDOXIN_2"/>
    <property type="match status" value="1"/>
</dbReference>
<dbReference type="Gene3D" id="3.40.30.10">
    <property type="entry name" value="Glutaredoxin"/>
    <property type="match status" value="1"/>
</dbReference>
<dbReference type="AlphaFoldDB" id="A0A9C7PT33"/>
<evidence type="ECO:0000313" key="11">
    <source>
        <dbReference type="EMBL" id="GJQ09452.1"/>
    </source>
</evidence>
<keyword evidence="3" id="KW-0732">Signal</keyword>
<comment type="caution">
    <text evidence="11">The sequence shown here is derived from an EMBL/GenBank/DDBJ whole genome shotgun (WGS) entry which is preliminary data.</text>
</comment>
<evidence type="ECO:0000256" key="8">
    <source>
        <dbReference type="ARBA" id="ARBA00023284"/>
    </source>
</evidence>
<feature type="domain" description="Thioredoxin" evidence="10">
    <location>
        <begin position="6"/>
        <end position="128"/>
    </location>
</feature>
<dbReference type="GO" id="GO:0015036">
    <property type="term" value="F:disulfide oxidoreductase activity"/>
    <property type="evidence" value="ECO:0007669"/>
    <property type="project" value="TreeGrafter"/>
</dbReference>
<dbReference type="GO" id="GO:0005789">
    <property type="term" value="C:endoplasmic reticulum membrane"/>
    <property type="evidence" value="ECO:0007669"/>
    <property type="project" value="UniProtKB-SubCell"/>
</dbReference>
<evidence type="ECO:0000256" key="1">
    <source>
        <dbReference type="ARBA" id="ARBA00004389"/>
    </source>
</evidence>
<dbReference type="PANTHER" id="PTHR46107:SF3">
    <property type="entry name" value="THIOREDOXIN DOMAIN-CONTAINING PROTEIN"/>
    <property type="match status" value="1"/>
</dbReference>
<dbReference type="Pfam" id="PF00085">
    <property type="entry name" value="Thioredoxin"/>
    <property type="match status" value="1"/>
</dbReference>
<dbReference type="EMBL" id="BQMJ01000008">
    <property type="protein sequence ID" value="GJQ09452.1"/>
    <property type="molecule type" value="Genomic_DNA"/>
</dbReference>
<evidence type="ECO:0000259" key="10">
    <source>
        <dbReference type="PROSITE" id="PS51352"/>
    </source>
</evidence>
<keyword evidence="2" id="KW-0813">Transport</keyword>
<dbReference type="SUPFAM" id="SSF52833">
    <property type="entry name" value="Thioredoxin-like"/>
    <property type="match status" value="1"/>
</dbReference>
<dbReference type="InterPro" id="IPR036249">
    <property type="entry name" value="Thioredoxin-like_sf"/>
</dbReference>
<sequence>MWYSVFLILFVFVLVVLRYDVAFGYIVELTPENFDESCVSRLCLVEFYAPWCSYCQRAETELVHLSQFTDMSNVTISKVDGSRWKLLRKRFLVSGFPSFFLIKETKVYRFVGSHKVEHLHSFVLNLTDAEELPRGVFENPLSTFWKMLSKLEDLYLKSAKWIRNSSLPVYGLAWITCVLLIAMLVVIGCLLNVVGSFRALKPENKRD</sequence>
<evidence type="ECO:0000256" key="5">
    <source>
        <dbReference type="ARBA" id="ARBA00022982"/>
    </source>
</evidence>
<dbReference type="Proteomes" id="UP001061958">
    <property type="component" value="Unassembled WGS sequence"/>
</dbReference>
<reference evidence="11" key="1">
    <citation type="journal article" date="2022" name="Proc. Natl. Acad. Sci. U.S.A.">
        <title>Life cycle and functional genomics of the unicellular red alga Galdieria for elucidating algal and plant evolution and industrial use.</title>
        <authorList>
            <person name="Hirooka S."/>
            <person name="Itabashi T."/>
            <person name="Ichinose T.M."/>
            <person name="Onuma R."/>
            <person name="Fujiwara T."/>
            <person name="Yamashita S."/>
            <person name="Jong L.W."/>
            <person name="Tomita R."/>
            <person name="Iwane A.H."/>
            <person name="Miyagishima S.Y."/>
        </authorList>
    </citation>
    <scope>NUCLEOTIDE SEQUENCE</scope>
    <source>
        <strain evidence="11">NBRC 102759</strain>
    </source>
</reference>
<protein>
    <recommendedName>
        <fullName evidence="10">Thioredoxin domain-containing protein</fullName>
    </recommendedName>
</protein>
<keyword evidence="4" id="KW-0256">Endoplasmic reticulum</keyword>